<dbReference type="GO" id="GO:0016491">
    <property type="term" value="F:oxidoreductase activity"/>
    <property type="evidence" value="ECO:0007669"/>
    <property type="project" value="UniProtKB-KW"/>
</dbReference>
<dbReference type="InterPro" id="IPR051691">
    <property type="entry name" value="Metab_Enz_Cyan_OpOx_G3PDH"/>
</dbReference>
<dbReference type="InterPro" id="IPR017224">
    <property type="entry name" value="Opine_Oxase_asu/HCN_bsu"/>
</dbReference>
<dbReference type="CDD" id="cd19946">
    <property type="entry name" value="GlpA-like_Fer2_BFD-like"/>
    <property type="match status" value="1"/>
</dbReference>
<proteinExistence type="predicted"/>
<feature type="domain" description="FAD/NAD(P)-binding" evidence="3">
    <location>
        <begin position="3"/>
        <end position="318"/>
    </location>
</feature>
<dbReference type="PRINTS" id="PR00368">
    <property type="entry name" value="FADPNR"/>
</dbReference>
<sequence>MKNLIVIGAGPAGMSAAATAARGGAKVLLLDEQPHPGGQIFRNITRNRNTLPHLGPDYAKGLEQAEALQHPNLTCRFGSTVWRIDDGRAKDGPRVAYSQNGKSQSVAARHVLIATGAQERPTPFPGWTLPGVMPAGAAQILMKSSDLIPREAILAGTGPLLYLIAAQMIDAGTPPLALVETQTSSMMARALSKMPRAMIDRQQVFKGLSLLRKIQKAGVRRYTAAQEFRARPQGDGLTFTFTSKGKEHVLHCALLLCHQGIVPSTNLTRSAGIPHQWNVTQLCWQPTHDDDGRTDRPGLWVAGDGAGIFGADAACAQGVITANAILCALDDLSPDIARHINAHALNRRFRADALRPFLDAAYAPAPEFLSPVDETILCRCEEITAGQVRVAASNGAEGPRQMKTATRAGMGPCQGRMCDLSVTTTLAAHSGRHPTDLGPHRARSPCKPVTLGELSRLDLGD</sequence>
<keyword evidence="1" id="KW-0560">Oxidoreductase</keyword>
<dbReference type="Proteomes" id="UP000183982">
    <property type="component" value="Unassembled WGS sequence"/>
</dbReference>
<dbReference type="PANTHER" id="PTHR42949:SF3">
    <property type="entry name" value="ANAEROBIC GLYCEROL-3-PHOSPHATE DEHYDROGENASE SUBUNIT B"/>
    <property type="match status" value="1"/>
</dbReference>
<dbReference type="RefSeq" id="WP_073256113.1">
    <property type="nucleotide sequence ID" value="NZ_FQZQ01000027.1"/>
</dbReference>
<evidence type="ECO:0000256" key="2">
    <source>
        <dbReference type="SAM" id="MobiDB-lite"/>
    </source>
</evidence>
<organism evidence="5 6">
    <name type="scientific">Shimia gijangensis</name>
    <dbReference type="NCBI Taxonomy" id="1470563"/>
    <lineage>
        <taxon>Bacteria</taxon>
        <taxon>Pseudomonadati</taxon>
        <taxon>Pseudomonadota</taxon>
        <taxon>Alphaproteobacteria</taxon>
        <taxon>Rhodobacterales</taxon>
        <taxon>Roseobacteraceae</taxon>
    </lineage>
</organism>
<dbReference type="EMBL" id="FQZQ01000027">
    <property type="protein sequence ID" value="SHK37634.1"/>
    <property type="molecule type" value="Genomic_DNA"/>
</dbReference>
<keyword evidence="6" id="KW-1185">Reference proteome</keyword>
<evidence type="ECO:0000313" key="5">
    <source>
        <dbReference type="EMBL" id="SHK37634.1"/>
    </source>
</evidence>
<evidence type="ECO:0000313" key="6">
    <source>
        <dbReference type="Proteomes" id="UP000183982"/>
    </source>
</evidence>
<dbReference type="STRING" id="1470563.SAMN05444000_1276"/>
<name>A0A1M6RYR1_9RHOB</name>
<dbReference type="Pfam" id="PF17806">
    <property type="entry name" value="SO_alpha_A3"/>
    <property type="match status" value="1"/>
</dbReference>
<dbReference type="Pfam" id="PF07992">
    <property type="entry name" value="Pyr_redox_2"/>
    <property type="match status" value="1"/>
</dbReference>
<protein>
    <submittedName>
        <fullName evidence="5">NADPH-dependent 2,4-dienoyl-CoA reductase, sulfur reductase</fullName>
    </submittedName>
</protein>
<accession>A0A1M6RYR1</accession>
<dbReference type="InterPro" id="IPR041854">
    <property type="entry name" value="BFD-like_2Fe2S-bd_dom_sf"/>
</dbReference>
<dbReference type="InterPro" id="IPR023753">
    <property type="entry name" value="FAD/NAD-binding_dom"/>
</dbReference>
<dbReference type="SUPFAM" id="SSF51905">
    <property type="entry name" value="FAD/NAD(P)-binding domain"/>
    <property type="match status" value="1"/>
</dbReference>
<gene>
    <name evidence="5" type="ORF">SAMN05444000_1276</name>
</gene>
<evidence type="ECO:0000256" key="1">
    <source>
        <dbReference type="ARBA" id="ARBA00023002"/>
    </source>
</evidence>
<feature type="region of interest" description="Disordered" evidence="2">
    <location>
        <begin position="429"/>
        <end position="449"/>
    </location>
</feature>
<dbReference type="PANTHER" id="PTHR42949">
    <property type="entry name" value="ANAEROBIC GLYCEROL-3-PHOSPHATE DEHYDROGENASE SUBUNIT B"/>
    <property type="match status" value="1"/>
</dbReference>
<dbReference type="Gene3D" id="1.10.10.1100">
    <property type="entry name" value="BFD-like [2Fe-2S]-binding domain"/>
    <property type="match status" value="1"/>
</dbReference>
<dbReference type="InterPro" id="IPR036188">
    <property type="entry name" value="FAD/NAD-bd_sf"/>
</dbReference>
<dbReference type="OrthoDB" id="9801699at2"/>
<reference evidence="6" key="1">
    <citation type="submission" date="2016-11" db="EMBL/GenBank/DDBJ databases">
        <authorList>
            <person name="Varghese N."/>
            <person name="Submissions S."/>
        </authorList>
    </citation>
    <scope>NUCLEOTIDE SEQUENCE [LARGE SCALE GENOMIC DNA]</scope>
    <source>
        <strain evidence="6">DSM 100564</strain>
    </source>
</reference>
<dbReference type="InterPro" id="IPR041117">
    <property type="entry name" value="SoxA_A3"/>
</dbReference>
<evidence type="ECO:0000259" key="3">
    <source>
        <dbReference type="Pfam" id="PF07992"/>
    </source>
</evidence>
<feature type="domain" description="SoxA A3" evidence="4">
    <location>
        <begin position="381"/>
        <end position="454"/>
    </location>
</feature>
<dbReference type="PIRSF" id="PIRSF037495">
    <property type="entry name" value="Opine_OX_OoxA/HcnB"/>
    <property type="match status" value="1"/>
</dbReference>
<dbReference type="PRINTS" id="PR00469">
    <property type="entry name" value="PNDRDTASEII"/>
</dbReference>
<evidence type="ECO:0000259" key="4">
    <source>
        <dbReference type="Pfam" id="PF17806"/>
    </source>
</evidence>
<dbReference type="Gene3D" id="3.50.50.60">
    <property type="entry name" value="FAD/NAD(P)-binding domain"/>
    <property type="match status" value="2"/>
</dbReference>
<dbReference type="AlphaFoldDB" id="A0A1M6RYR1"/>